<comment type="caution">
    <text evidence="4">The sequence shown here is derived from an EMBL/GenBank/DDBJ whole genome shotgun (WGS) entry which is preliminary data.</text>
</comment>
<evidence type="ECO:0000313" key="4">
    <source>
        <dbReference type="EMBL" id="OMJ76877.1"/>
    </source>
</evidence>
<evidence type="ECO:0000313" key="5">
    <source>
        <dbReference type="Proteomes" id="UP000187209"/>
    </source>
</evidence>
<evidence type="ECO:0000256" key="1">
    <source>
        <dbReference type="ARBA" id="ARBA00022723"/>
    </source>
</evidence>
<dbReference type="EMBL" id="MPUH01000606">
    <property type="protein sequence ID" value="OMJ76877.1"/>
    <property type="molecule type" value="Genomic_DNA"/>
</dbReference>
<keyword evidence="5" id="KW-1185">Reference proteome</keyword>
<dbReference type="AlphaFoldDB" id="A0A1R2BJB8"/>
<keyword evidence="3" id="KW-0862">Zinc</keyword>
<dbReference type="GO" id="GO:0008270">
    <property type="term" value="F:zinc ion binding"/>
    <property type="evidence" value="ECO:0007669"/>
    <property type="project" value="UniProtKB-KW"/>
</dbReference>
<keyword evidence="1" id="KW-0479">Metal-binding</keyword>
<protein>
    <recommendedName>
        <fullName evidence="6">B box-type domain-containing protein</fullName>
    </recommendedName>
</protein>
<keyword evidence="2" id="KW-0863">Zinc-finger</keyword>
<dbReference type="Gene3D" id="3.30.60.90">
    <property type="match status" value="1"/>
</dbReference>
<dbReference type="OrthoDB" id="945197at2759"/>
<organism evidence="4 5">
    <name type="scientific">Stentor coeruleus</name>
    <dbReference type="NCBI Taxonomy" id="5963"/>
    <lineage>
        <taxon>Eukaryota</taxon>
        <taxon>Sar</taxon>
        <taxon>Alveolata</taxon>
        <taxon>Ciliophora</taxon>
        <taxon>Postciliodesmatophora</taxon>
        <taxon>Heterotrichea</taxon>
        <taxon>Heterotrichida</taxon>
        <taxon>Stentoridae</taxon>
        <taxon>Stentor</taxon>
    </lineage>
</organism>
<evidence type="ECO:0000256" key="3">
    <source>
        <dbReference type="ARBA" id="ARBA00022833"/>
    </source>
</evidence>
<accession>A0A1R2BJB8</accession>
<evidence type="ECO:0008006" key="6">
    <source>
        <dbReference type="Google" id="ProtNLM"/>
    </source>
</evidence>
<sequence>MASCSRLNCSEKAKFECICRNERKYYCQADLITHLGDTSTTHTTKSLVSEDKSAVQREVLTALTNIKDRIKEEKKKILFDFSRIISQLEERGRTVSRNMSDYEKSLEKAINDVKTNPDAIPNSNLKKTLSMTLEEAKAECLKWELINVTLNSNGMKIVIEEWATIVSDIDYLFTNKTDIKSSQQKKMNSEYPSFIPPKERVLERTNSGIANEFNSGRVSVNPMSPVILNPTQGPETNRRDIVLKCKNKHDLRWMTTVPFLYYKKSRSFWIQCDKCSKTFSSSCWHCDSCNYDLCEFCGGAGLKLKCDSNHELLWRPEANMFYEFKGKGHNFSCKNCRSLKNEAHWHCRQCEFDLCQNCGSEKGQAPLSSGAKCSNGHGLIKSDIRIANVGGLILMPKCKCCGNNFEGDCYLCQQCNYIICPDCNTFYNYPVAGHPIFRCQLSHLLHWSSSWTSYI</sequence>
<proteinExistence type="predicted"/>
<gene>
    <name evidence="4" type="ORF">SteCoe_23648</name>
</gene>
<dbReference type="InterPro" id="IPR043145">
    <property type="entry name" value="Znf_ZZ_sf"/>
</dbReference>
<name>A0A1R2BJB8_9CILI</name>
<dbReference type="Proteomes" id="UP000187209">
    <property type="component" value="Unassembled WGS sequence"/>
</dbReference>
<reference evidence="4 5" key="1">
    <citation type="submission" date="2016-11" db="EMBL/GenBank/DDBJ databases">
        <title>The macronuclear genome of Stentor coeruleus: a giant cell with tiny introns.</title>
        <authorList>
            <person name="Slabodnick M."/>
            <person name="Ruby J.G."/>
            <person name="Reiff S.B."/>
            <person name="Swart E.C."/>
            <person name="Gosai S."/>
            <person name="Prabakaran S."/>
            <person name="Witkowska E."/>
            <person name="Larue G.E."/>
            <person name="Fisher S."/>
            <person name="Freeman R.M."/>
            <person name="Gunawardena J."/>
            <person name="Chu W."/>
            <person name="Stover N.A."/>
            <person name="Gregory B.D."/>
            <person name="Nowacki M."/>
            <person name="Derisi J."/>
            <person name="Roy S.W."/>
            <person name="Marshall W.F."/>
            <person name="Sood P."/>
        </authorList>
    </citation>
    <scope>NUCLEOTIDE SEQUENCE [LARGE SCALE GENOMIC DNA]</scope>
    <source>
        <strain evidence="4">WM001</strain>
    </source>
</reference>
<evidence type="ECO:0000256" key="2">
    <source>
        <dbReference type="ARBA" id="ARBA00022771"/>
    </source>
</evidence>